<gene>
    <name evidence="2" type="ORF">SAMN05421730_100674</name>
</gene>
<dbReference type="AlphaFoldDB" id="A0A1D3TSH8"/>
<feature type="domain" description="TraG P-loop" evidence="1">
    <location>
        <begin position="435"/>
        <end position="741"/>
    </location>
</feature>
<accession>A0A1D3TSH8</accession>
<dbReference type="PANTHER" id="PTHR30121">
    <property type="entry name" value="UNCHARACTERIZED PROTEIN YJGR-RELATED"/>
    <property type="match status" value="1"/>
</dbReference>
<proteinExistence type="predicted"/>
<evidence type="ECO:0000259" key="1">
    <source>
        <dbReference type="Pfam" id="PF19044"/>
    </source>
</evidence>
<dbReference type="OrthoDB" id="9804380at2"/>
<dbReference type="InterPro" id="IPR027417">
    <property type="entry name" value="P-loop_NTPase"/>
</dbReference>
<dbReference type="EMBL" id="FMKA01000006">
    <property type="protein sequence ID" value="SCP96782.1"/>
    <property type="molecule type" value="Genomic_DNA"/>
</dbReference>
<dbReference type="InterPro" id="IPR043964">
    <property type="entry name" value="P-loop_TraG"/>
</dbReference>
<evidence type="ECO:0000313" key="3">
    <source>
        <dbReference type="Proteomes" id="UP000199315"/>
    </source>
</evidence>
<evidence type="ECO:0000313" key="2">
    <source>
        <dbReference type="EMBL" id="SCP96782.1"/>
    </source>
</evidence>
<keyword evidence="3" id="KW-1185">Reference proteome</keyword>
<dbReference type="STRING" id="1619234.SAMN05421730_100674"/>
<dbReference type="NCBIfam" id="NF045971">
    <property type="entry name" value="conju_CD1110"/>
    <property type="match status" value="1"/>
</dbReference>
<protein>
    <submittedName>
        <fullName evidence="2">Type IV secretory pathway, VirB4 component</fullName>
    </submittedName>
</protein>
<dbReference type="Gene3D" id="3.40.50.300">
    <property type="entry name" value="P-loop containing nucleotide triphosphate hydrolases"/>
    <property type="match status" value="1"/>
</dbReference>
<sequence length="798" mass="90785">MGLFGDGFKVLKKASEPLYKAPKSIQETIEIMAVAENGIFEVAKNRYSKCYRFQDINYTTATEDEQIGVFERYCKFLNSLDCNFKITINNKNKNMIDLRDKVLLAYCDDGYDSFRKIYNDIIEEKIHEGRQGIEQERYLTVTIERKNFEEAKAQFATLEATIHKAFVELGAEIVPLSGNERIKVLYDYYHLGDENSFNFDLKEAKKVGADFKNDLCNGMIKFFPDHFEDESKFCRALFIKKYPSSLSDRFINEITSLPVHSMTSIDVVPVPKDLTTKTLQKKYLGIESDIIKQQRVRNKNNDFSTEISYAKRTEKKEIEAIMDDVRENDQCLFYVGVTIIVMAESKKELESICETIETIGKRNSCTIDVHYLKQREALNTTLPIGVRQVETMRTMLTQSLAVLMPFNVQELNDAGGNYYGINQISKNINVGNRKKLINGNGFVFGVPGSGKSFFCKMEMGNVFLSGDDEIIVIDPMNEYFDIAQTYGGTVVNMSTYTDNYVNPLAMDVWNLDQNDSKGWVREKGEFMLGLCEQCIGDTLNSRQKSIIDRCVRKLYIDIARSKEKYIPVMSDFYDLLLQQPEDEAKDIALSLELFVSGSLNIFNHQSNVDVDNRFTVYGIRDLGAELSPITMLVMMESIQQRIVENGKAGKATWLYIDEFHVLLNSEYSAKYLQQLWKKVRKQGGLCTGITQNVVDLLQNYTATTMLANSEFVALLKQANTDSSKMAEVVGVSEAQLRFVTNTSSGMGLIKCGSVVIPFDNQISKDTNLYKLYNTNIHEKIAEQKAKEAALARAKGIEE</sequence>
<dbReference type="SUPFAM" id="SSF52540">
    <property type="entry name" value="P-loop containing nucleoside triphosphate hydrolases"/>
    <property type="match status" value="1"/>
</dbReference>
<dbReference type="Pfam" id="PF19044">
    <property type="entry name" value="P-loop_TraG"/>
    <property type="match status" value="1"/>
</dbReference>
<dbReference type="PANTHER" id="PTHR30121:SF6">
    <property type="entry name" value="SLR6007 PROTEIN"/>
    <property type="match status" value="1"/>
</dbReference>
<dbReference type="Gene3D" id="1.10.8.730">
    <property type="match status" value="1"/>
</dbReference>
<name>A0A1D3TSH8_9FIRM</name>
<organism evidence="2 3">
    <name type="scientific">Anaerobium acetethylicum</name>
    <dbReference type="NCBI Taxonomy" id="1619234"/>
    <lineage>
        <taxon>Bacteria</taxon>
        <taxon>Bacillati</taxon>
        <taxon>Bacillota</taxon>
        <taxon>Clostridia</taxon>
        <taxon>Lachnospirales</taxon>
        <taxon>Lachnospiraceae</taxon>
        <taxon>Anaerobium</taxon>
    </lineage>
</organism>
<dbReference type="InterPro" id="IPR051162">
    <property type="entry name" value="T4SS_component"/>
</dbReference>
<dbReference type="Proteomes" id="UP000199315">
    <property type="component" value="Unassembled WGS sequence"/>
</dbReference>
<dbReference type="RefSeq" id="WP_091232307.1">
    <property type="nucleotide sequence ID" value="NZ_FMKA01000006.1"/>
</dbReference>
<reference evidence="2 3" key="1">
    <citation type="submission" date="2016-09" db="EMBL/GenBank/DDBJ databases">
        <authorList>
            <person name="Capua I."/>
            <person name="De Benedictis P."/>
            <person name="Joannis T."/>
            <person name="Lombin L.H."/>
            <person name="Cattoli G."/>
        </authorList>
    </citation>
    <scope>NUCLEOTIDE SEQUENCE [LARGE SCALE GENOMIC DNA]</scope>
    <source>
        <strain evidence="2 3">GluBS11</strain>
    </source>
</reference>